<dbReference type="EMBL" id="JAQOMS010000002">
    <property type="protein sequence ID" value="MDC2890810.1"/>
    <property type="molecule type" value="Genomic_DNA"/>
</dbReference>
<name>A0ABT5FHY6_9GAMM</name>
<dbReference type="RefSeq" id="WP_272181901.1">
    <property type="nucleotide sequence ID" value="NZ_JAQOMS010000002.1"/>
</dbReference>
<dbReference type="Proteomes" id="UP001528411">
    <property type="component" value="Unassembled WGS sequence"/>
</dbReference>
<protein>
    <submittedName>
        <fullName evidence="1">Uncharacterized protein</fullName>
    </submittedName>
</protein>
<comment type="caution">
    <text evidence="1">The sequence shown here is derived from an EMBL/GenBank/DDBJ whole genome shotgun (WGS) entry which is preliminary data.</text>
</comment>
<keyword evidence="2" id="KW-1185">Reference proteome</keyword>
<evidence type="ECO:0000313" key="1">
    <source>
        <dbReference type="EMBL" id="MDC2890810.1"/>
    </source>
</evidence>
<organism evidence="1 2">
    <name type="scientific">Psychrosphaera algicola</name>
    <dbReference type="NCBI Taxonomy" id="3023714"/>
    <lineage>
        <taxon>Bacteria</taxon>
        <taxon>Pseudomonadati</taxon>
        <taxon>Pseudomonadota</taxon>
        <taxon>Gammaproteobacteria</taxon>
        <taxon>Alteromonadales</taxon>
        <taxon>Pseudoalteromonadaceae</taxon>
        <taxon>Psychrosphaera</taxon>
    </lineage>
</organism>
<evidence type="ECO:0000313" key="2">
    <source>
        <dbReference type="Proteomes" id="UP001528411"/>
    </source>
</evidence>
<reference evidence="1 2" key="1">
    <citation type="submission" date="2023-01" db="EMBL/GenBank/DDBJ databases">
        <title>Psychrosphaera sp. nov., isolated from marine algae.</title>
        <authorList>
            <person name="Bayburt H."/>
            <person name="Choi B.J."/>
            <person name="Kim J.M."/>
            <person name="Choi D.G."/>
            <person name="Jeon C.O."/>
        </authorList>
    </citation>
    <scope>NUCLEOTIDE SEQUENCE [LARGE SCALE GENOMIC DNA]</scope>
    <source>
        <strain evidence="1 2">G1-22</strain>
    </source>
</reference>
<sequence>MIVDTFLAKVTVHYQSKHSEFPEILLGENARFDIDTDEGKVIANLYDMEKAKLNIGEQCEGSVSARWIGGIDKSFLEKTSLPILVIGEVVGAVTIHSSSVERTEE</sequence>
<accession>A0ABT5FHY6</accession>
<gene>
    <name evidence="1" type="ORF">PN838_21290</name>
</gene>
<proteinExistence type="predicted"/>